<dbReference type="Proteomes" id="UP000024404">
    <property type="component" value="Unassembled WGS sequence"/>
</dbReference>
<name>A0A8R1TKE8_ONCVO</name>
<feature type="compositionally biased region" description="Low complexity" evidence="1">
    <location>
        <begin position="38"/>
        <end position="81"/>
    </location>
</feature>
<evidence type="ECO:0000313" key="3">
    <source>
        <dbReference type="Proteomes" id="UP000024404"/>
    </source>
</evidence>
<accession>A0A8R1TKE8</accession>
<dbReference type="EMBL" id="CMVM020000024">
    <property type="status" value="NOT_ANNOTATED_CDS"/>
    <property type="molecule type" value="Genomic_DNA"/>
</dbReference>
<organism evidence="2 3">
    <name type="scientific">Onchocerca volvulus</name>
    <dbReference type="NCBI Taxonomy" id="6282"/>
    <lineage>
        <taxon>Eukaryota</taxon>
        <taxon>Metazoa</taxon>
        <taxon>Ecdysozoa</taxon>
        <taxon>Nematoda</taxon>
        <taxon>Chromadorea</taxon>
        <taxon>Rhabditida</taxon>
        <taxon>Spirurina</taxon>
        <taxon>Spiruromorpha</taxon>
        <taxon>Filarioidea</taxon>
        <taxon>Onchocercidae</taxon>
        <taxon>Onchocerca</taxon>
    </lineage>
</organism>
<feature type="region of interest" description="Disordered" evidence="1">
    <location>
        <begin position="38"/>
        <end position="85"/>
    </location>
</feature>
<reference evidence="3" key="1">
    <citation type="submission" date="2013-10" db="EMBL/GenBank/DDBJ databases">
        <title>Genome sequencing of Onchocerca volvulus.</title>
        <authorList>
            <person name="Cotton J."/>
            <person name="Tsai J."/>
            <person name="Stanley E."/>
            <person name="Tracey A."/>
            <person name="Holroyd N."/>
            <person name="Lustigman S."/>
            <person name="Berriman M."/>
        </authorList>
    </citation>
    <scope>NUCLEOTIDE SEQUENCE</scope>
</reference>
<sequence length="122" mass="12233">MDVSIFSLTHAVTTTENVGAGAETTVAVSETIAMYTSKATTQPAAQTTPKAEATEAAAEAAANAAAEAQPAATKEAAVEATEGAKGKTVTPAAGASIGIMPPMSYTMQLIVQLLANYIIFGL</sequence>
<proteinExistence type="predicted"/>
<protein>
    <submittedName>
        <fullName evidence="2">Uncharacterized protein</fullName>
    </submittedName>
</protein>
<reference evidence="2" key="2">
    <citation type="submission" date="2022-06" db="UniProtKB">
        <authorList>
            <consortium name="EnsemblMetazoa"/>
        </authorList>
    </citation>
    <scope>IDENTIFICATION</scope>
</reference>
<evidence type="ECO:0000256" key="1">
    <source>
        <dbReference type="SAM" id="MobiDB-lite"/>
    </source>
</evidence>
<dbReference type="EnsemblMetazoa" id="OVOC1120.1">
    <property type="protein sequence ID" value="OVOC1120.1"/>
    <property type="gene ID" value="WBGene00237929"/>
</dbReference>
<keyword evidence="3" id="KW-1185">Reference proteome</keyword>
<evidence type="ECO:0000313" key="2">
    <source>
        <dbReference type="EnsemblMetazoa" id="OVOC1120.1"/>
    </source>
</evidence>
<dbReference type="AlphaFoldDB" id="A0A8R1TKE8"/>